<dbReference type="PANTHER" id="PTHR47577:SF2">
    <property type="entry name" value="THAP DOMAIN CONTAINING 9"/>
    <property type="match status" value="1"/>
</dbReference>
<dbReference type="PANTHER" id="PTHR47577">
    <property type="entry name" value="THAP DOMAIN-CONTAINING PROTEIN 6"/>
    <property type="match status" value="1"/>
</dbReference>
<proteinExistence type="evidence at transcript level"/>
<evidence type="ECO:0000313" key="4">
    <source>
        <dbReference type="EMBL" id="JAT93330.1"/>
    </source>
</evidence>
<feature type="domain" description="Transposable element P transposase-like RNase H" evidence="1">
    <location>
        <begin position="105"/>
        <end position="239"/>
    </location>
</feature>
<dbReference type="InterPro" id="IPR048367">
    <property type="entry name" value="TNP-like_RNaseH_C"/>
</dbReference>
<accession>A0A1E1X229</accession>
<sequence length="710" mass="80390">KKKLLKASKTVEDLRALTQSIPTTVLEEKIGGLPLKQRLAVKACFEAASRKSTRGMRFNQMWVLECILMRMRSPQLYEHIRRHEIMALPSKSCLDKYLKGFKSAFGFNDSVFSALEKKTSEMDEVSRHGGLVFDEIKLSENINVMGSGELSGFVDLGPFSDDSSKTALSDHGLVIMFQPFQGKWTQILGVFAAKGNVKAPILSKILIEATILAEKSGLFVDFWTSDGAPWNRCLWKLFGIKASSTEIKFKVPHPVNKERSIHFISDFPHLVKCVRNAFVGKGIQIPGGYAHVHVIEEAWKMDKESVTLKVMPHVTQAHVHPNAFEKMRVNLAFQLFSQEVLKGIFFYRDHLESKHVRNIEPTERFVRLMERLIFTMSSRIPKNGLRAESRSAKFLNEFIAFLKEWEQHAAQRGGGFLSPGTALGLRVTLESTLSIVKYLTTSLQYKYLLTANLSQDRMENVFGIVRQCFGCNDHPTVGQFLIIINNLAFYNLAKPPKGGNASAEVVTALLQPSDVPKQKNARITELVDNFLDGGNLASAADVLEEHSSLKDHQGWVEKKSDSRLIFYIAGYVVRRILKQFPCPECATCFSTLPLQAESNNNASLTRNFDHGGLVYPSRPIEHLIEKLENAFTVFFSRNKLHAESTINFLHFLQGRELQGVGCVDHGRRITTEIIKFYALTRMHFFVKAVNKERCSAQREKKKLLKMRRCQ</sequence>
<dbReference type="InterPro" id="IPR048366">
    <property type="entry name" value="TNP-like_GBD"/>
</dbReference>
<feature type="domain" description="Transposable element P transposase-like GTP-binding insertion" evidence="2">
    <location>
        <begin position="269"/>
        <end position="381"/>
    </location>
</feature>
<evidence type="ECO:0008006" key="5">
    <source>
        <dbReference type="Google" id="ProtNLM"/>
    </source>
</evidence>
<dbReference type="Pfam" id="PF21788">
    <property type="entry name" value="TNP-like_GBD"/>
    <property type="match status" value="1"/>
</dbReference>
<reference evidence="4" key="1">
    <citation type="journal article" date="2017" name="Front. Cell. Infect. Microbiol.">
        <title>The Distinct Transcriptional Response of the Midgut of Amblyomma sculptum and Amblyomma aureolatum Ticks to Rickettsia rickettsii Correlates to Their Differences in Susceptibility to Infection.</title>
        <authorList>
            <person name="Martins L.A."/>
            <person name="Galletti M.F.B.M."/>
            <person name="Ribeiro J.M."/>
            <person name="Fujita A."/>
            <person name="Costa F.B."/>
            <person name="Labruna M.B."/>
            <person name="Daffre S."/>
            <person name="Fogaca A.C."/>
        </authorList>
    </citation>
    <scope>NUCLEOTIDE SEQUENCE</scope>
</reference>
<feature type="domain" description="Transposable element P transposase-like RNase H C-terminal" evidence="3">
    <location>
        <begin position="453"/>
        <end position="480"/>
    </location>
</feature>
<dbReference type="EMBL" id="GFAC01005858">
    <property type="protein sequence ID" value="JAT93330.1"/>
    <property type="molecule type" value="mRNA"/>
</dbReference>
<name>A0A1E1X229_9ACAR</name>
<organism evidence="4">
    <name type="scientific">Amblyomma aureolatum</name>
    <dbReference type="NCBI Taxonomy" id="187763"/>
    <lineage>
        <taxon>Eukaryota</taxon>
        <taxon>Metazoa</taxon>
        <taxon>Ecdysozoa</taxon>
        <taxon>Arthropoda</taxon>
        <taxon>Chelicerata</taxon>
        <taxon>Arachnida</taxon>
        <taxon>Acari</taxon>
        <taxon>Parasitiformes</taxon>
        <taxon>Ixodida</taxon>
        <taxon>Ixodoidea</taxon>
        <taxon>Ixodidae</taxon>
        <taxon>Amblyomminae</taxon>
        <taxon>Amblyomma</taxon>
    </lineage>
</organism>
<dbReference type="Pfam" id="PF21787">
    <property type="entry name" value="TNP-like_RNaseH_N"/>
    <property type="match status" value="1"/>
</dbReference>
<dbReference type="Pfam" id="PF21789">
    <property type="entry name" value="TNP-like_RNaseH_C"/>
    <property type="match status" value="1"/>
</dbReference>
<feature type="non-terminal residue" evidence="4">
    <location>
        <position position="1"/>
    </location>
</feature>
<dbReference type="InterPro" id="IPR048365">
    <property type="entry name" value="TNP-like_RNaseH_N"/>
</dbReference>
<dbReference type="AlphaFoldDB" id="A0A1E1X229"/>
<evidence type="ECO:0000259" key="3">
    <source>
        <dbReference type="Pfam" id="PF21789"/>
    </source>
</evidence>
<evidence type="ECO:0000259" key="1">
    <source>
        <dbReference type="Pfam" id="PF21787"/>
    </source>
</evidence>
<evidence type="ECO:0000259" key="2">
    <source>
        <dbReference type="Pfam" id="PF21788"/>
    </source>
</evidence>
<protein>
    <recommendedName>
        <fullName evidence="5">Transposable element</fullName>
    </recommendedName>
</protein>